<keyword evidence="3" id="KW-0540">Nuclease</keyword>
<comment type="similarity">
    <text evidence="1">Belongs to the HicA mRNA interferase family.</text>
</comment>
<dbReference type="RefSeq" id="WP_233352276.1">
    <property type="nucleotide sequence ID" value="NZ_BMFB01000003.1"/>
</dbReference>
<keyword evidence="2" id="KW-1277">Toxin-antitoxin system</keyword>
<evidence type="ECO:0000256" key="4">
    <source>
        <dbReference type="ARBA" id="ARBA00022759"/>
    </source>
</evidence>
<keyword evidence="4" id="KW-0255">Endonuclease</keyword>
<name>A0A3T0EB45_9PROT</name>
<evidence type="ECO:0000256" key="7">
    <source>
        <dbReference type="ARBA" id="ARBA00023016"/>
    </source>
</evidence>
<keyword evidence="7" id="KW-0346">Stress response</keyword>
<dbReference type="Pfam" id="PF07927">
    <property type="entry name" value="HicA_toxin"/>
    <property type="match status" value="1"/>
</dbReference>
<dbReference type="InterPro" id="IPR038570">
    <property type="entry name" value="HicA_sf"/>
</dbReference>
<sequence length="68" mass="7924">MGYSMKSRDIIKRLERDGWRLARVTGDHHTFVKEGVDTLVTIPHPKRDLPIGTLRAIFRQAGWSWPPR</sequence>
<keyword evidence="6" id="KW-0694">RNA-binding</keyword>
<proteinExistence type="inferred from homology"/>
<dbReference type="KEGG" id="gak:X907_1861"/>
<protein>
    <submittedName>
        <fullName evidence="8">YcfA family protein</fullName>
    </submittedName>
</protein>
<dbReference type="AlphaFoldDB" id="A0A3T0EB45"/>
<reference evidence="8 9" key="1">
    <citation type="submission" date="2016-12" db="EMBL/GenBank/DDBJ databases">
        <title>The genome of dimorphic prosthecate Glycocaulis alkaliphilus 6b-8t, isolated from crude oil dictates its adaptability in petroleum environments.</title>
        <authorList>
            <person name="Wu X.-L."/>
            <person name="Geng S."/>
        </authorList>
    </citation>
    <scope>NUCLEOTIDE SEQUENCE [LARGE SCALE GENOMIC DNA]</scope>
    <source>
        <strain evidence="8 9">6B-8</strain>
    </source>
</reference>
<evidence type="ECO:0000256" key="2">
    <source>
        <dbReference type="ARBA" id="ARBA00022649"/>
    </source>
</evidence>
<evidence type="ECO:0000256" key="3">
    <source>
        <dbReference type="ARBA" id="ARBA00022722"/>
    </source>
</evidence>
<evidence type="ECO:0000313" key="9">
    <source>
        <dbReference type="Proteomes" id="UP000286954"/>
    </source>
</evidence>
<dbReference type="PANTHER" id="PTHR34873">
    <property type="entry name" value="SSR1766 PROTEIN"/>
    <property type="match status" value="1"/>
</dbReference>
<dbReference type="GO" id="GO:0016787">
    <property type="term" value="F:hydrolase activity"/>
    <property type="evidence" value="ECO:0007669"/>
    <property type="project" value="UniProtKB-KW"/>
</dbReference>
<dbReference type="PANTHER" id="PTHR34873:SF3">
    <property type="entry name" value="ADDICTION MODULE TOXIN, HICA FAMILY"/>
    <property type="match status" value="1"/>
</dbReference>
<dbReference type="Proteomes" id="UP000286954">
    <property type="component" value="Chromosome"/>
</dbReference>
<organism evidence="8 9">
    <name type="scientific">Glycocaulis alkaliphilus</name>
    <dbReference type="NCBI Taxonomy" id="1434191"/>
    <lineage>
        <taxon>Bacteria</taxon>
        <taxon>Pseudomonadati</taxon>
        <taxon>Pseudomonadota</taxon>
        <taxon>Alphaproteobacteria</taxon>
        <taxon>Maricaulales</taxon>
        <taxon>Maricaulaceae</taxon>
        <taxon>Glycocaulis</taxon>
    </lineage>
</organism>
<evidence type="ECO:0000256" key="6">
    <source>
        <dbReference type="ARBA" id="ARBA00022884"/>
    </source>
</evidence>
<evidence type="ECO:0000256" key="5">
    <source>
        <dbReference type="ARBA" id="ARBA00022801"/>
    </source>
</evidence>
<dbReference type="GO" id="GO:0003729">
    <property type="term" value="F:mRNA binding"/>
    <property type="evidence" value="ECO:0007669"/>
    <property type="project" value="InterPro"/>
</dbReference>
<dbReference type="InterPro" id="IPR012933">
    <property type="entry name" value="HicA_mRNA_interferase"/>
</dbReference>
<gene>
    <name evidence="8" type="ORF">X907_1861</name>
</gene>
<keyword evidence="9" id="KW-1185">Reference proteome</keyword>
<accession>A0A3T0EB45</accession>
<dbReference type="EMBL" id="CP018911">
    <property type="protein sequence ID" value="AZU04386.1"/>
    <property type="molecule type" value="Genomic_DNA"/>
</dbReference>
<evidence type="ECO:0000256" key="1">
    <source>
        <dbReference type="ARBA" id="ARBA00006620"/>
    </source>
</evidence>
<evidence type="ECO:0000313" key="8">
    <source>
        <dbReference type="EMBL" id="AZU04386.1"/>
    </source>
</evidence>
<keyword evidence="5" id="KW-0378">Hydrolase</keyword>
<dbReference type="Gene3D" id="3.30.920.30">
    <property type="entry name" value="Hypothetical protein"/>
    <property type="match status" value="1"/>
</dbReference>
<dbReference type="GO" id="GO:0004519">
    <property type="term" value="F:endonuclease activity"/>
    <property type="evidence" value="ECO:0007669"/>
    <property type="project" value="UniProtKB-KW"/>
</dbReference>
<dbReference type="SUPFAM" id="SSF54786">
    <property type="entry name" value="YcfA/nrd intein domain"/>
    <property type="match status" value="1"/>
</dbReference>